<dbReference type="InterPro" id="IPR001357">
    <property type="entry name" value="BRCT_dom"/>
</dbReference>
<sequence length="714" mass="78026">MSVRKSLTAPLLRLMVGDVLAVVVVADGPLVVLHNFETEELTMLKQRGKSVVGVPFVERLLRERSLLDKVWALPLYDLIYRSEKGLCFSAMTPQHRCRCQDIATWVGARVTEEVTPATELLVAQKVSLRPDSKYQMALNLRLPIVRPSYLEALWSQQRLVDKETHFLPPLAGLAINLGPVQDQVSPELRRRAEAAGATITTLDKAEIIIVTDASKPIYKEGRNLGMLLAPPRWLERCLQIGCCLEIAGELEVPQAGVPMGGSLLSVEAEISPILADCVLCLVYLPPGRARDQALHMAYRCGAMTTLEPNDSQVTHVLFNVVPGVLVNVSVRVDEEDDRVQLVDVRWLEACVDTGKRASEQGFPRPRVTYNPSCDAAYSAALQPDSSTPSAGEARRVEGGAALEDVSAKSTQLVEAPAQPGPLDGPPLSGLTIRITGLDGSWQGSRERQRLQEMVQTLGAKVADQTSRLADITHIACVVPERLEAGLAEKAKKRQIHLVTAQWLLDCNRRGSRQPEARYNVRDAAPAASPSLSLEDEALAKASSCVGATVLAKCDILVSPWALGLQPKLMQMAKELGATSVRAFRNVEDLRALLQAKAEGQAWVVVVEKEEARQGSLEGCAETWTPELRSIFVQPSWLSETYSQRRRLALSSFAAFSGEEDSGSLPRVAPEAAYAFQPAEMKRMEEEAAQAHAREVQSKAQQRVSQGLRLADLGC</sequence>
<dbReference type="Proteomes" id="UP000604046">
    <property type="component" value="Unassembled WGS sequence"/>
</dbReference>
<evidence type="ECO:0000313" key="3">
    <source>
        <dbReference type="EMBL" id="CAE6957968.1"/>
    </source>
</evidence>
<name>A0A812HPP6_9DINO</name>
<keyword evidence="1" id="KW-0677">Repeat</keyword>
<proteinExistence type="predicted"/>
<evidence type="ECO:0000313" key="4">
    <source>
        <dbReference type="Proteomes" id="UP000604046"/>
    </source>
</evidence>
<dbReference type="EMBL" id="CAJNDS010000104">
    <property type="protein sequence ID" value="CAE6957968.1"/>
    <property type="molecule type" value="Genomic_DNA"/>
</dbReference>
<dbReference type="OrthoDB" id="412286at2759"/>
<comment type="caution">
    <text evidence="3">The sequence shown here is derived from an EMBL/GenBank/DDBJ whole genome shotgun (WGS) entry which is preliminary data.</text>
</comment>
<gene>
    <name evidence="3" type="ORF">SNAT2548_LOCUS1828</name>
</gene>
<dbReference type="PROSITE" id="PS50172">
    <property type="entry name" value="BRCT"/>
    <property type="match status" value="3"/>
</dbReference>
<dbReference type="Gene3D" id="3.40.50.10190">
    <property type="entry name" value="BRCT domain"/>
    <property type="match status" value="3"/>
</dbReference>
<dbReference type="InterPro" id="IPR036420">
    <property type="entry name" value="BRCT_dom_sf"/>
</dbReference>
<keyword evidence="4" id="KW-1185">Reference proteome</keyword>
<organism evidence="3 4">
    <name type="scientific">Symbiodinium natans</name>
    <dbReference type="NCBI Taxonomy" id="878477"/>
    <lineage>
        <taxon>Eukaryota</taxon>
        <taxon>Sar</taxon>
        <taxon>Alveolata</taxon>
        <taxon>Dinophyceae</taxon>
        <taxon>Suessiales</taxon>
        <taxon>Symbiodiniaceae</taxon>
        <taxon>Symbiodinium</taxon>
    </lineage>
</organism>
<dbReference type="PANTHER" id="PTHR13561:SF20">
    <property type="entry name" value="DNA TOPOISOMERASE 2-BINDING PROTEIN 1"/>
    <property type="match status" value="1"/>
</dbReference>
<feature type="domain" description="BRCT" evidence="2">
    <location>
        <begin position="107"/>
        <end position="167"/>
    </location>
</feature>
<feature type="domain" description="BRCT" evidence="2">
    <location>
        <begin position="269"/>
        <end position="364"/>
    </location>
</feature>
<dbReference type="AlphaFoldDB" id="A0A812HPP6"/>
<dbReference type="SUPFAM" id="SSF52113">
    <property type="entry name" value="BRCT domain"/>
    <property type="match status" value="3"/>
</dbReference>
<evidence type="ECO:0000256" key="1">
    <source>
        <dbReference type="ARBA" id="ARBA00022737"/>
    </source>
</evidence>
<accession>A0A812HPP6</accession>
<reference evidence="3" key="1">
    <citation type="submission" date="2021-02" db="EMBL/GenBank/DDBJ databases">
        <authorList>
            <person name="Dougan E. K."/>
            <person name="Rhodes N."/>
            <person name="Thang M."/>
            <person name="Chan C."/>
        </authorList>
    </citation>
    <scope>NUCLEOTIDE SEQUENCE</scope>
</reference>
<dbReference type="SMART" id="SM00292">
    <property type="entry name" value="BRCT"/>
    <property type="match status" value="4"/>
</dbReference>
<feature type="domain" description="BRCT" evidence="2">
    <location>
        <begin position="422"/>
        <end position="520"/>
    </location>
</feature>
<protein>
    <recommendedName>
        <fullName evidence="2">BRCT domain-containing protein</fullName>
    </recommendedName>
</protein>
<evidence type="ECO:0000259" key="2">
    <source>
        <dbReference type="PROSITE" id="PS50172"/>
    </source>
</evidence>
<dbReference type="Pfam" id="PF00533">
    <property type="entry name" value="BRCT"/>
    <property type="match status" value="2"/>
</dbReference>
<dbReference type="CDD" id="cd00027">
    <property type="entry name" value="BRCT"/>
    <property type="match status" value="1"/>
</dbReference>
<dbReference type="PANTHER" id="PTHR13561">
    <property type="entry name" value="DNA REPLICATION REGULATOR DPB11-RELATED"/>
    <property type="match status" value="1"/>
</dbReference>